<dbReference type="InterPro" id="IPR007893">
    <property type="entry name" value="Spore_coat_U/FanG"/>
</dbReference>
<dbReference type="Pfam" id="PF05229">
    <property type="entry name" value="SCPU"/>
    <property type="match status" value="2"/>
</dbReference>
<evidence type="ECO:0000256" key="1">
    <source>
        <dbReference type="SAM" id="SignalP"/>
    </source>
</evidence>
<evidence type="ECO:0000259" key="2">
    <source>
        <dbReference type="Pfam" id="PF05229"/>
    </source>
</evidence>
<comment type="caution">
    <text evidence="3">The sequence shown here is derived from an EMBL/GenBank/DDBJ whole genome shotgun (WGS) entry which is preliminary data.</text>
</comment>
<gene>
    <name evidence="3" type="ORF">ACFOY1_03530</name>
</gene>
<keyword evidence="4" id="KW-1185">Reference proteome</keyword>
<accession>A0ABV8NX32</accession>
<dbReference type="Proteomes" id="UP001595848">
    <property type="component" value="Unassembled WGS sequence"/>
</dbReference>
<feature type="chain" id="PRO_5046988933" evidence="1">
    <location>
        <begin position="31"/>
        <end position="337"/>
    </location>
</feature>
<evidence type="ECO:0000313" key="4">
    <source>
        <dbReference type="Proteomes" id="UP001595848"/>
    </source>
</evidence>
<feature type="domain" description="Spore coat protein U/FanG" evidence="2">
    <location>
        <begin position="200"/>
        <end position="334"/>
    </location>
</feature>
<sequence>MKSLIFFLRILRPGLLALLLTAICTGSAMAGSVSCWGNSSTMDFGTINLLDGGVTDSSSVISYGCSADPGTNILLCMSLGADPGTQSYNPRYLVLDNSGGSSTMAFNMYTDSARTVVWGATGGSYAPVAITMTMPSGSYSMTGTVPIYGRIKSSGQAGLPAGWYSTNTRGNWPLTIAYRSYNGAVPKCTNGSLSTVNSGFYIDASVNSDCRLISSSNMDFGTVFQTLTQNVDTTAAIVVTCNGGQSGNGYHVLLGDGLNPVSSGGQRRMQGPNGSLLNYELYKDAARTTRWGNTDYLGVAGTGTGQPQTLVVYGRVPSQSVPAAGKYTDTVVITVDY</sequence>
<feature type="signal peptide" evidence="1">
    <location>
        <begin position="1"/>
        <end position="30"/>
    </location>
</feature>
<dbReference type="PANTHER" id="PTHR37089">
    <property type="entry name" value="PROTEIN U-RELATED"/>
    <property type="match status" value="1"/>
</dbReference>
<proteinExistence type="predicted"/>
<dbReference type="InterPro" id="IPR053167">
    <property type="entry name" value="Spore_coat_component"/>
</dbReference>
<dbReference type="RefSeq" id="WP_217965212.1">
    <property type="nucleotide sequence ID" value="NZ_JAHTBN010000005.1"/>
</dbReference>
<dbReference type="PROSITE" id="PS51257">
    <property type="entry name" value="PROKAR_LIPOPROTEIN"/>
    <property type="match status" value="1"/>
</dbReference>
<dbReference type="EMBL" id="JBHSBV010000001">
    <property type="protein sequence ID" value="MFC4200017.1"/>
    <property type="molecule type" value="Genomic_DNA"/>
</dbReference>
<feature type="domain" description="Spore coat protein U/FanG" evidence="2">
    <location>
        <begin position="34"/>
        <end position="165"/>
    </location>
</feature>
<dbReference type="SMART" id="SM00972">
    <property type="entry name" value="SCPU"/>
    <property type="match status" value="2"/>
</dbReference>
<protein>
    <submittedName>
        <fullName evidence="3">Spore coat protein U domain-containing protein</fullName>
    </submittedName>
</protein>
<name>A0ABV8NX32_9BURK</name>
<organism evidence="3 4">
    <name type="scientific">Candidimonas humi</name>
    <dbReference type="NCBI Taxonomy" id="683355"/>
    <lineage>
        <taxon>Bacteria</taxon>
        <taxon>Pseudomonadati</taxon>
        <taxon>Pseudomonadota</taxon>
        <taxon>Betaproteobacteria</taxon>
        <taxon>Burkholderiales</taxon>
        <taxon>Alcaligenaceae</taxon>
        <taxon>Candidimonas</taxon>
    </lineage>
</organism>
<keyword evidence="3" id="KW-0167">Capsid protein</keyword>
<reference evidence="4" key="1">
    <citation type="journal article" date="2019" name="Int. J. Syst. Evol. Microbiol.">
        <title>The Global Catalogue of Microorganisms (GCM) 10K type strain sequencing project: providing services to taxonomists for standard genome sequencing and annotation.</title>
        <authorList>
            <consortium name="The Broad Institute Genomics Platform"/>
            <consortium name="The Broad Institute Genome Sequencing Center for Infectious Disease"/>
            <person name="Wu L."/>
            <person name="Ma J."/>
        </authorList>
    </citation>
    <scope>NUCLEOTIDE SEQUENCE [LARGE SCALE GENOMIC DNA]</scope>
    <source>
        <strain evidence="4">LMG 24813</strain>
    </source>
</reference>
<keyword evidence="1" id="KW-0732">Signal</keyword>
<keyword evidence="3" id="KW-0946">Virion</keyword>
<evidence type="ECO:0000313" key="3">
    <source>
        <dbReference type="EMBL" id="MFC4200017.1"/>
    </source>
</evidence>